<dbReference type="GO" id="GO:0031671">
    <property type="term" value="P:primary cell septum biogenesis"/>
    <property type="evidence" value="ECO:0007669"/>
    <property type="project" value="EnsemblFungi"/>
</dbReference>
<comment type="subcellular location">
    <subcellularLocation>
        <location evidence="1">Cytoplasm</location>
        <location evidence="1">Cytoskeleton</location>
    </subcellularLocation>
</comment>
<dbReference type="InParanoid" id="A7TME0"/>
<dbReference type="AlphaFoldDB" id="A7TME0"/>
<dbReference type="GO" id="GO:1902404">
    <property type="term" value="P:mitotic actomyosin contractile ring contraction"/>
    <property type="evidence" value="ECO:0007669"/>
    <property type="project" value="EnsemblFungi"/>
</dbReference>
<dbReference type="GO" id="GO:0000142">
    <property type="term" value="C:cellular bud neck contractile ring"/>
    <property type="evidence" value="ECO:0007669"/>
    <property type="project" value="EnsemblFungi"/>
</dbReference>
<dbReference type="GO" id="GO:0005543">
    <property type="term" value="F:phospholipid binding"/>
    <property type="evidence" value="ECO:0007669"/>
    <property type="project" value="EnsemblFungi"/>
</dbReference>
<evidence type="ECO:0000256" key="5">
    <source>
        <dbReference type="ARBA" id="ARBA00023212"/>
    </source>
</evidence>
<dbReference type="InterPro" id="IPR036028">
    <property type="entry name" value="SH3-like_dom_sf"/>
</dbReference>
<feature type="domain" description="SH3" evidence="10">
    <location>
        <begin position="579"/>
        <end position="646"/>
    </location>
</feature>
<feature type="region of interest" description="Disordered" evidence="9">
    <location>
        <begin position="269"/>
        <end position="291"/>
    </location>
</feature>
<dbReference type="Pfam" id="PF00611">
    <property type="entry name" value="FCH"/>
    <property type="match status" value="1"/>
</dbReference>
<dbReference type="GO" id="GO:0072741">
    <property type="term" value="P:protein localization to cell division site"/>
    <property type="evidence" value="ECO:0007669"/>
    <property type="project" value="EnsemblFungi"/>
</dbReference>
<evidence type="ECO:0000256" key="4">
    <source>
        <dbReference type="ARBA" id="ARBA00022553"/>
    </source>
</evidence>
<dbReference type="PROSITE" id="PS51741">
    <property type="entry name" value="F_BAR"/>
    <property type="match status" value="1"/>
</dbReference>
<dbReference type="KEGG" id="vpo:Kpol_1064p15"/>
<name>A7TME0_VANPO</name>
<dbReference type="SMART" id="SM00055">
    <property type="entry name" value="FCH"/>
    <property type="match status" value="1"/>
</dbReference>
<dbReference type="GeneID" id="5544710"/>
<protein>
    <recommendedName>
        <fullName evidence="14">SH3 domain-containing protein</fullName>
    </recommendedName>
</protein>
<evidence type="ECO:0000259" key="10">
    <source>
        <dbReference type="PROSITE" id="PS50002"/>
    </source>
</evidence>
<keyword evidence="7 8" id="KW-0175">Coiled coil</keyword>
<feature type="region of interest" description="Disordered" evidence="9">
    <location>
        <begin position="342"/>
        <end position="365"/>
    </location>
</feature>
<dbReference type="HOGENOM" id="CLU_434790_0_0_1"/>
<evidence type="ECO:0000256" key="9">
    <source>
        <dbReference type="SAM" id="MobiDB-lite"/>
    </source>
</evidence>
<keyword evidence="4" id="KW-0597">Phosphoprotein</keyword>
<dbReference type="GO" id="GO:0120155">
    <property type="term" value="C:MIH complex"/>
    <property type="evidence" value="ECO:0007669"/>
    <property type="project" value="EnsemblFungi"/>
</dbReference>
<gene>
    <name evidence="12" type="ORF">Kpol_1064p15</name>
</gene>
<dbReference type="FunCoup" id="A7TME0">
    <property type="interactions" value="86"/>
</dbReference>
<evidence type="ECO:0000256" key="1">
    <source>
        <dbReference type="ARBA" id="ARBA00004245"/>
    </source>
</evidence>
<dbReference type="GO" id="GO:0090339">
    <property type="term" value="P:negative regulation of formin-nucleated actin cable assembly"/>
    <property type="evidence" value="ECO:0007669"/>
    <property type="project" value="EnsemblFungi"/>
</dbReference>
<keyword evidence="13" id="KW-1185">Reference proteome</keyword>
<dbReference type="STRING" id="436907.A7TME0"/>
<evidence type="ECO:0008006" key="14">
    <source>
        <dbReference type="Google" id="ProtNLM"/>
    </source>
</evidence>
<dbReference type="RefSeq" id="XP_001644392.1">
    <property type="nucleotide sequence ID" value="XM_001644342.1"/>
</dbReference>
<sequence length="646" mass="73836">MSYSYEACFWDQNETGVNVLLGHISSGIRSCNSVISFFKHKSELEKDFARRMGAINDKFLKDTENYPEFGNLNDALKNLLNAERARAQSHSKQSEVIFRQLYTDTKSFSGELQARYTTLSGKIEKLRADKHSKKKGCKELNNRLIDAEGKARALKLNQGNILGGRKAEQNEKDYAKWNAQIVEIQSQLEVLKHEYKASQKFWLSEWADLTRQLQEMETTRISFIQAKIQQYSESVSETSILEQMKMDSLTNHLAVFTAMDDIAKFSSQNGTGRLRSKASINKDSNDYSASTTSSKYFTQSIRNNPEEHNFLSSYSSHHTSQYNDNVRKLSSRLQKRPEIKEVDTHQDRHYQAQEPKIERPHTDKAVPTYQHSSFEVARNFEKPEQDATDDDIEIIKVVPAIKSKRIESRHKPHERTEVLSSSESSSNPTDFTSHVKNRSSVDSMVTSVTSFASNIDDSERFAKSWNNTNRRRKSIVNLQVPSPATSDHEEDDKHERNISINTTIVNPEMSANRNSNKHLRRKSMVLQDSKNPIEDALYEMDRIQSTSTNGFASSNPRVGRLRDNGITVTLPLVTTTGERVIQFAKASYPLLDNDTPGLVNFHKNDYLLITEMINNDWFKGEVYGNDLIGIDHRRGLIPINFIQILG</sequence>
<keyword evidence="2 6" id="KW-0728">SH3 domain</keyword>
<dbReference type="GO" id="GO:0009898">
    <property type="term" value="C:cytoplasmic side of plasma membrane"/>
    <property type="evidence" value="ECO:0007669"/>
    <property type="project" value="TreeGrafter"/>
</dbReference>
<dbReference type="SUPFAM" id="SSF50044">
    <property type="entry name" value="SH3-domain"/>
    <property type="match status" value="1"/>
</dbReference>
<dbReference type="GO" id="GO:0042802">
    <property type="term" value="F:identical protein binding"/>
    <property type="evidence" value="ECO:0007669"/>
    <property type="project" value="EnsemblFungi"/>
</dbReference>
<dbReference type="GO" id="GO:0051126">
    <property type="term" value="P:negative regulation of actin nucleation"/>
    <property type="evidence" value="ECO:0007669"/>
    <property type="project" value="EnsemblFungi"/>
</dbReference>
<dbReference type="InterPro" id="IPR031160">
    <property type="entry name" value="F_BAR_dom"/>
</dbReference>
<dbReference type="InterPro" id="IPR001060">
    <property type="entry name" value="FCH_dom"/>
</dbReference>
<proteinExistence type="predicted"/>
<accession>A7TME0</accession>
<dbReference type="PhylomeDB" id="A7TME0"/>
<dbReference type="PROSITE" id="PS50002">
    <property type="entry name" value="SH3"/>
    <property type="match status" value="1"/>
</dbReference>
<dbReference type="GO" id="GO:0051017">
    <property type="term" value="P:actin filament bundle assembly"/>
    <property type="evidence" value="ECO:0007669"/>
    <property type="project" value="EnsemblFungi"/>
</dbReference>
<organism evidence="13">
    <name type="scientific">Vanderwaltozyma polyspora (strain ATCC 22028 / DSM 70294 / BCRC 21397 / CBS 2163 / NBRC 10782 / NRRL Y-8283 / UCD 57-17)</name>
    <name type="common">Kluyveromyces polysporus</name>
    <dbReference type="NCBI Taxonomy" id="436907"/>
    <lineage>
        <taxon>Eukaryota</taxon>
        <taxon>Fungi</taxon>
        <taxon>Dikarya</taxon>
        <taxon>Ascomycota</taxon>
        <taxon>Saccharomycotina</taxon>
        <taxon>Saccharomycetes</taxon>
        <taxon>Saccharomycetales</taxon>
        <taxon>Saccharomycetaceae</taxon>
        <taxon>Vanderwaltozyma</taxon>
    </lineage>
</organism>
<keyword evidence="3" id="KW-0963">Cytoplasm</keyword>
<dbReference type="InterPro" id="IPR001452">
    <property type="entry name" value="SH3_domain"/>
</dbReference>
<dbReference type="GO" id="GO:0051015">
    <property type="term" value="F:actin filament binding"/>
    <property type="evidence" value="ECO:0007669"/>
    <property type="project" value="EnsemblFungi"/>
</dbReference>
<evidence type="ECO:0000256" key="2">
    <source>
        <dbReference type="ARBA" id="ARBA00022443"/>
    </source>
</evidence>
<dbReference type="EMBL" id="DS480422">
    <property type="protein sequence ID" value="EDO16534.1"/>
    <property type="molecule type" value="Genomic_DNA"/>
</dbReference>
<keyword evidence="5" id="KW-0206">Cytoskeleton</keyword>
<dbReference type="Gene3D" id="1.20.1270.60">
    <property type="entry name" value="Arfaptin homology (AH) domain/BAR domain"/>
    <property type="match status" value="1"/>
</dbReference>
<dbReference type="InterPro" id="IPR027267">
    <property type="entry name" value="AH/BAR_dom_sf"/>
</dbReference>
<dbReference type="GO" id="GO:0044697">
    <property type="term" value="C:HICS complex"/>
    <property type="evidence" value="ECO:0007669"/>
    <property type="project" value="EnsemblFungi"/>
</dbReference>
<dbReference type="GO" id="GO:1903475">
    <property type="term" value="P:mitotic actomyosin contractile ring assembly"/>
    <property type="evidence" value="ECO:0007669"/>
    <property type="project" value="EnsemblFungi"/>
</dbReference>
<dbReference type="OrthoDB" id="27823at2759"/>
<dbReference type="GO" id="GO:0120104">
    <property type="term" value="C:mitotic actomyosin contractile ring, proximal layer"/>
    <property type="evidence" value="ECO:0007669"/>
    <property type="project" value="TreeGrafter"/>
</dbReference>
<evidence type="ECO:0000313" key="12">
    <source>
        <dbReference type="EMBL" id="EDO16534.1"/>
    </source>
</evidence>
<dbReference type="CDD" id="cd00174">
    <property type="entry name" value="SH3"/>
    <property type="match status" value="1"/>
</dbReference>
<feature type="domain" description="F-BAR" evidence="11">
    <location>
        <begin position="1"/>
        <end position="261"/>
    </location>
</feature>
<dbReference type="Gene3D" id="2.30.30.40">
    <property type="entry name" value="SH3 Domains"/>
    <property type="match status" value="1"/>
</dbReference>
<evidence type="ECO:0000256" key="3">
    <source>
        <dbReference type="ARBA" id="ARBA00022490"/>
    </source>
</evidence>
<feature type="compositionally biased region" description="Basic and acidic residues" evidence="9">
    <location>
        <begin position="342"/>
        <end position="364"/>
    </location>
</feature>
<dbReference type="GO" id="GO:1903471">
    <property type="term" value="P:regulation of mitotic actomyosin contractile ring contraction"/>
    <property type="evidence" value="ECO:0007669"/>
    <property type="project" value="EnsemblFungi"/>
</dbReference>
<feature type="region of interest" description="Disordered" evidence="9">
    <location>
        <begin position="406"/>
        <end position="435"/>
    </location>
</feature>
<dbReference type="SUPFAM" id="SSF103657">
    <property type="entry name" value="BAR/IMD domain-like"/>
    <property type="match status" value="1"/>
</dbReference>
<evidence type="ECO:0000256" key="8">
    <source>
        <dbReference type="SAM" id="Coils"/>
    </source>
</evidence>
<dbReference type="OMA" id="RFAKSWN"/>
<evidence type="ECO:0000259" key="11">
    <source>
        <dbReference type="PROSITE" id="PS51741"/>
    </source>
</evidence>
<feature type="compositionally biased region" description="Polar residues" evidence="9">
    <location>
        <begin position="278"/>
        <end position="291"/>
    </location>
</feature>
<dbReference type="GO" id="GO:0032038">
    <property type="term" value="F:myosin II heavy chain binding"/>
    <property type="evidence" value="ECO:0007669"/>
    <property type="project" value="EnsemblFungi"/>
</dbReference>
<dbReference type="SMART" id="SM00326">
    <property type="entry name" value="SH3"/>
    <property type="match status" value="1"/>
</dbReference>
<evidence type="ECO:0000313" key="13">
    <source>
        <dbReference type="Proteomes" id="UP000000267"/>
    </source>
</evidence>
<reference evidence="12 13" key="1">
    <citation type="journal article" date="2007" name="Proc. Natl. Acad. Sci. U.S.A.">
        <title>Independent sorting-out of thousands of duplicated gene pairs in two yeast species descended from a whole-genome duplication.</title>
        <authorList>
            <person name="Scannell D.R."/>
            <person name="Frank A.C."/>
            <person name="Conant G.C."/>
            <person name="Byrne K.P."/>
            <person name="Woolfit M."/>
            <person name="Wolfe K.H."/>
        </authorList>
    </citation>
    <scope>NUCLEOTIDE SEQUENCE [LARGE SCALE GENOMIC DNA]</scope>
    <source>
        <strain evidence="13">ATCC 22028 / DSM 70294 / BCRC 21397 / CBS 2163 / NBRC 10782 / NRRL Y-8283 / UCD 57-17</strain>
    </source>
</reference>
<evidence type="ECO:0000256" key="7">
    <source>
        <dbReference type="PROSITE-ProRule" id="PRU01077"/>
    </source>
</evidence>
<feature type="coiled-coil region" evidence="8">
    <location>
        <begin position="123"/>
        <end position="194"/>
    </location>
</feature>
<dbReference type="PANTHER" id="PTHR23065">
    <property type="entry name" value="PROLINE-SERINE-THREONINE PHOSPHATASE INTERACTING PROTEIN 1"/>
    <property type="match status" value="1"/>
</dbReference>
<dbReference type="eggNOG" id="KOG2398">
    <property type="taxonomic scope" value="Eukaryota"/>
</dbReference>
<dbReference type="GO" id="GO:0000144">
    <property type="term" value="C:cellular bud neck septin ring"/>
    <property type="evidence" value="ECO:0007669"/>
    <property type="project" value="EnsemblFungi"/>
</dbReference>
<evidence type="ECO:0000256" key="6">
    <source>
        <dbReference type="PROSITE-ProRule" id="PRU00192"/>
    </source>
</evidence>
<dbReference type="Proteomes" id="UP000000267">
    <property type="component" value="Unassembled WGS sequence"/>
</dbReference>
<dbReference type="PANTHER" id="PTHR23065:SF7">
    <property type="entry name" value="NOSTRIN, ISOFORM H"/>
    <property type="match status" value="1"/>
</dbReference>